<organism evidence="2 3">
    <name type="scientific">Mycobacterium talmoniae</name>
    <dbReference type="NCBI Taxonomy" id="1858794"/>
    <lineage>
        <taxon>Bacteria</taxon>
        <taxon>Bacillati</taxon>
        <taxon>Actinomycetota</taxon>
        <taxon>Actinomycetes</taxon>
        <taxon>Mycobacteriales</taxon>
        <taxon>Mycobacteriaceae</taxon>
        <taxon>Mycobacterium</taxon>
    </lineage>
</organism>
<sequence length="420" mass="45882">MTTRVVSVWRADPDSELGVAPDESLPRLSTQDAVRVANYLDGGAVVARTTARIGDPWSDDPTARVPLTQRTDGVWRWDDAVSYFVRHYNLSPGAEFLAYLRERGFSAPPVSAAEASAVADEVFGTPSVPSPDRPLRLDGTQLLPRDYYCVYQGRVFRCYDDAPRIDLLVSPGQGIPKGFEPKDARNAFVQTIAYKTVAASEVEAFYRVITTCRYKGAPFSIERIDGPRLRVSIGGGRRVKRTVQEAPSPTFNEWGHFPNAEVLGMGEILATIDIAEAAQVTMAIVPYHLVSGRLVPVRDLSGAGYPAPTADEIFYFPSPADSPYLPPAQALATIRDFLAAHDPAYPADGLTPERLRNGWRLTTNHPVDILYCVADDDQVSSAPAAAPVSKVSSQLSAEFRQRHPFVDPPPPHDTGTDLFA</sequence>
<evidence type="ECO:0000313" key="3">
    <source>
        <dbReference type="Proteomes" id="UP000238296"/>
    </source>
</evidence>
<protein>
    <submittedName>
        <fullName evidence="2">Uncharacterized protein</fullName>
    </submittedName>
</protein>
<reference evidence="2 3" key="1">
    <citation type="journal article" date="2017" name="Int. J. Syst. Evol. Microbiol.">
        <title>Mycobacterium talmoniae sp. nov., a slowly growing mycobacterium isolated from human respiratory samples.</title>
        <authorList>
            <person name="Davidson R.M."/>
            <person name="DeGroote M.A."/>
            <person name="Marola J.L."/>
            <person name="Buss S."/>
            <person name="Jones V."/>
            <person name="McNeil M.R."/>
            <person name="Freifeld A.G."/>
            <person name="Elaine Epperson L."/>
            <person name="Hasan N.A."/>
            <person name="Jackson M."/>
            <person name="Iwen P.C."/>
            <person name="Salfinger M."/>
            <person name="Strong M."/>
        </authorList>
    </citation>
    <scope>NUCLEOTIDE SEQUENCE [LARGE SCALE GENOMIC DNA]</scope>
    <source>
        <strain evidence="2 3">ATCC BAA-2683</strain>
    </source>
</reference>
<dbReference type="EMBL" id="PPEA01000655">
    <property type="protein sequence ID" value="PQM45291.1"/>
    <property type="molecule type" value="Genomic_DNA"/>
</dbReference>
<feature type="region of interest" description="Disordered" evidence="1">
    <location>
        <begin position="400"/>
        <end position="420"/>
    </location>
</feature>
<gene>
    <name evidence="2" type="ORF">C1Y40_04548</name>
</gene>
<evidence type="ECO:0000256" key="1">
    <source>
        <dbReference type="SAM" id="MobiDB-lite"/>
    </source>
</evidence>
<comment type="caution">
    <text evidence="2">The sequence shown here is derived from an EMBL/GenBank/DDBJ whole genome shotgun (WGS) entry which is preliminary data.</text>
</comment>
<accession>A0A2S8BF39</accession>
<name>A0A2S8BF39_9MYCO</name>
<dbReference type="AlphaFoldDB" id="A0A2S8BF39"/>
<dbReference type="Proteomes" id="UP000238296">
    <property type="component" value="Unassembled WGS sequence"/>
</dbReference>
<evidence type="ECO:0000313" key="2">
    <source>
        <dbReference type="EMBL" id="PQM45291.1"/>
    </source>
</evidence>
<proteinExistence type="predicted"/>